<comment type="caution">
    <text evidence="1">The sequence shown here is derived from an EMBL/GenBank/DDBJ whole genome shotgun (WGS) entry which is preliminary data.</text>
</comment>
<keyword evidence="2" id="KW-1185">Reference proteome</keyword>
<evidence type="ECO:0000313" key="1">
    <source>
        <dbReference type="EMBL" id="EFU31747.1"/>
    </source>
</evidence>
<gene>
    <name evidence="1" type="ORF">HMPREF6485_0313</name>
</gene>
<dbReference type="AlphaFoldDB" id="E6K3X7"/>
<dbReference type="EMBL" id="AEPD01000007">
    <property type="protein sequence ID" value="EFU31747.1"/>
    <property type="molecule type" value="Genomic_DNA"/>
</dbReference>
<reference evidence="1 2" key="1">
    <citation type="submission" date="2010-10" db="EMBL/GenBank/DDBJ databases">
        <authorList>
            <person name="Muzny D."/>
            <person name="Qin X."/>
            <person name="Deng J."/>
            <person name="Jiang H."/>
            <person name="Liu Y."/>
            <person name="Qu J."/>
            <person name="Song X.-Z."/>
            <person name="Zhang L."/>
            <person name="Thornton R."/>
            <person name="Coyle M."/>
            <person name="Francisco L."/>
            <person name="Jackson L."/>
            <person name="Javaid M."/>
            <person name="Korchina V."/>
            <person name="Kovar C."/>
            <person name="Mata R."/>
            <person name="Mathew T."/>
            <person name="Ngo R."/>
            <person name="Nguyen L."/>
            <person name="Nguyen N."/>
            <person name="Okwuonu G."/>
            <person name="Ongeri F."/>
            <person name="Pham C."/>
            <person name="Simmons D."/>
            <person name="Wilczek-Boney K."/>
            <person name="Hale W."/>
            <person name="Jakkamsetti A."/>
            <person name="Pham P."/>
            <person name="Ruth R."/>
            <person name="San Lucas F."/>
            <person name="Warren J."/>
            <person name="Zhang J."/>
            <person name="Zhao Z."/>
            <person name="Zhou C."/>
            <person name="Zhu D."/>
            <person name="Lee S."/>
            <person name="Bess C."/>
            <person name="Blankenburg K."/>
            <person name="Forbes L."/>
            <person name="Fu Q."/>
            <person name="Gubbala S."/>
            <person name="Hirani K."/>
            <person name="Jayaseelan J.C."/>
            <person name="Lara F."/>
            <person name="Munidasa M."/>
            <person name="Palculict T."/>
            <person name="Patil S."/>
            <person name="Pu L.-L."/>
            <person name="Saada N."/>
            <person name="Tang L."/>
            <person name="Weissenberger G."/>
            <person name="Zhu Y."/>
            <person name="Hemphill L."/>
            <person name="Shang Y."/>
            <person name="Youmans B."/>
            <person name="Ayvaz T."/>
            <person name="Ross M."/>
            <person name="Santibanez J."/>
            <person name="Aqrawi P."/>
            <person name="Gross S."/>
            <person name="Joshi V."/>
            <person name="Fowler G."/>
            <person name="Nazareth L."/>
            <person name="Reid J."/>
            <person name="Worley K."/>
            <person name="Petrosino J."/>
            <person name="Highlander S."/>
            <person name="Gibbs R."/>
        </authorList>
    </citation>
    <scope>NUCLEOTIDE SEQUENCE [LARGE SCALE GENOMIC DNA]</scope>
    <source>
        <strain evidence="1 2">ATCC 33574</strain>
    </source>
</reference>
<dbReference type="Proteomes" id="UP000003112">
    <property type="component" value="Unassembled WGS sequence"/>
</dbReference>
<dbReference type="HOGENOM" id="CLU_2956736_0_0_10"/>
<sequence length="59" mass="6701">MALLQACLAYFRPVFSPQIVSIRFKVLIVCTLKTLLKIAYLKPDELFGENIARMKGEKA</sequence>
<organism evidence="1 2">
    <name type="scientific">Segatella buccae ATCC 33574</name>
    <dbReference type="NCBI Taxonomy" id="873513"/>
    <lineage>
        <taxon>Bacteria</taxon>
        <taxon>Pseudomonadati</taxon>
        <taxon>Bacteroidota</taxon>
        <taxon>Bacteroidia</taxon>
        <taxon>Bacteroidales</taxon>
        <taxon>Prevotellaceae</taxon>
        <taxon>Segatella</taxon>
    </lineage>
</organism>
<accession>E6K3X7</accession>
<name>E6K3X7_9BACT</name>
<proteinExistence type="predicted"/>
<evidence type="ECO:0000313" key="2">
    <source>
        <dbReference type="Proteomes" id="UP000003112"/>
    </source>
</evidence>
<protein>
    <submittedName>
        <fullName evidence="1">Uncharacterized protein</fullName>
    </submittedName>
</protein>